<comment type="subunit">
    <text evidence="6">Homotetramer.</text>
</comment>
<dbReference type="PANTHER" id="PTHR21485">
    <property type="entry name" value="HAD SUPERFAMILY MEMBERS CMAS AND KDSC"/>
    <property type="match status" value="1"/>
</dbReference>
<dbReference type="InterPro" id="IPR010023">
    <property type="entry name" value="KdsC_fam"/>
</dbReference>
<dbReference type="SFLD" id="SFLDG01138">
    <property type="entry name" value="C1.6.2:_Deoxy-d-mannose-octulo"/>
    <property type="match status" value="1"/>
</dbReference>
<dbReference type="Gene3D" id="3.90.550.10">
    <property type="entry name" value="Spore Coat Polysaccharide Biosynthesis Protein SpsA, Chain A"/>
    <property type="match status" value="1"/>
</dbReference>
<keyword evidence="12" id="KW-1185">Reference proteome</keyword>
<dbReference type="SFLD" id="SFLDS00003">
    <property type="entry name" value="Haloacid_Dehalogenase"/>
    <property type="match status" value="1"/>
</dbReference>
<name>A0ABR5D4C4_9HYPH</name>
<dbReference type="SFLD" id="SFLDG01136">
    <property type="entry name" value="C1.6:_Phosphoserine_Phosphatas"/>
    <property type="match status" value="1"/>
</dbReference>
<dbReference type="SUPFAM" id="SSF56784">
    <property type="entry name" value="HAD-like"/>
    <property type="match status" value="1"/>
</dbReference>
<comment type="cofactor">
    <cofactor evidence="2">
        <name>Mg(2+)</name>
        <dbReference type="ChEBI" id="CHEBI:18420"/>
    </cofactor>
</comment>
<comment type="similarity">
    <text evidence="5">Belongs to the CMP-NeuNAc synthase family.</text>
</comment>
<keyword evidence="9" id="KW-0378">Hydrolase</keyword>
<evidence type="ECO:0000256" key="6">
    <source>
        <dbReference type="ARBA" id="ARBA00011881"/>
    </source>
</evidence>
<reference evidence="11 12" key="1">
    <citation type="submission" date="2014-12" db="EMBL/GenBank/DDBJ databases">
        <authorList>
            <person name="Kuzmanovic N."/>
            <person name="Pulawska J."/>
            <person name="Obradovic A."/>
        </authorList>
    </citation>
    <scope>NUCLEOTIDE SEQUENCE [LARGE SCALE GENOMIC DNA]</scope>
    <source>
        <strain evidence="11 12">KFB 330</strain>
    </source>
</reference>
<sequence length="389" mass="42664">MRIIAVIPARGGSVGLPGKNLRPFNNVPLVGRTILTAKASRYISEVYVSSDSDEILDVARKFGALPIKRPAGISDSTASSEAALTHALMTLDRENTISPEVLVFLQCTSPFTTSEDIDKVLAPVIDGGADSAFSAIEDHGFIWQFDSTGFAKGITHDHTKPRQRRQDMTPRFRENGAVYVMKTSSFLASGTRFCGNTTFVPVNGPHIEIDTEKDWEIAEVYATLHDRINMQRVGSIKALVTDFDGVHTDDSVFVDQDGTESVRCSRSDGMGLELLRNAGLRLLILSREQNAVVKARANKLRMEAMYHIHDKLPALGKWRLENALEWSEIAYIGNDINDVECMKACGSSFAPSDAHQSAKEVAHMVLSRPGGNGALRELSDYLLTNRLVG</sequence>
<evidence type="ECO:0000256" key="1">
    <source>
        <dbReference type="ARBA" id="ARBA00001862"/>
    </source>
</evidence>
<accession>A0ABR5D4C4</accession>
<evidence type="ECO:0000256" key="5">
    <source>
        <dbReference type="ARBA" id="ARBA00010726"/>
    </source>
</evidence>
<evidence type="ECO:0000256" key="4">
    <source>
        <dbReference type="ARBA" id="ARBA00005893"/>
    </source>
</evidence>
<evidence type="ECO:0000256" key="3">
    <source>
        <dbReference type="ARBA" id="ARBA00005141"/>
    </source>
</evidence>
<evidence type="ECO:0000256" key="2">
    <source>
        <dbReference type="ARBA" id="ARBA00001946"/>
    </source>
</evidence>
<dbReference type="InterPro" id="IPR003329">
    <property type="entry name" value="Cytidylyl_trans"/>
</dbReference>
<dbReference type="PANTHER" id="PTHR21485:SF3">
    <property type="entry name" value="N-ACYLNEURAMINATE CYTIDYLYLTRANSFERASE"/>
    <property type="match status" value="1"/>
</dbReference>
<dbReference type="InterPro" id="IPR036412">
    <property type="entry name" value="HAD-like_sf"/>
</dbReference>
<evidence type="ECO:0000256" key="10">
    <source>
        <dbReference type="ARBA" id="ARBA00022842"/>
    </source>
</evidence>
<dbReference type="EMBL" id="JWIT01000012">
    <property type="protein sequence ID" value="KJF71935.1"/>
    <property type="molecule type" value="Genomic_DNA"/>
</dbReference>
<evidence type="ECO:0000256" key="9">
    <source>
        <dbReference type="ARBA" id="ARBA00022801"/>
    </source>
</evidence>
<dbReference type="Pfam" id="PF08282">
    <property type="entry name" value="Hydrolase_3"/>
    <property type="match status" value="1"/>
</dbReference>
<comment type="catalytic activity">
    <reaction evidence="1">
        <text>an N-acylneuraminate + CTP = a CMP-N-acyl-beta-neuraminate + diphosphate</text>
        <dbReference type="Rhea" id="RHEA:11344"/>
        <dbReference type="ChEBI" id="CHEBI:33019"/>
        <dbReference type="ChEBI" id="CHEBI:37563"/>
        <dbReference type="ChEBI" id="CHEBI:60073"/>
        <dbReference type="ChEBI" id="CHEBI:68671"/>
        <dbReference type="EC" id="2.7.7.43"/>
    </reaction>
</comment>
<dbReference type="Gene3D" id="3.40.50.1000">
    <property type="entry name" value="HAD superfamily/HAD-like"/>
    <property type="match status" value="1"/>
</dbReference>
<dbReference type="Pfam" id="PF02348">
    <property type="entry name" value="CTP_transf_3"/>
    <property type="match status" value="1"/>
</dbReference>
<evidence type="ECO:0000313" key="11">
    <source>
        <dbReference type="EMBL" id="KJF71935.1"/>
    </source>
</evidence>
<proteinExistence type="inferred from homology"/>
<keyword evidence="10" id="KW-0460">Magnesium</keyword>
<dbReference type="SUPFAM" id="SSF53448">
    <property type="entry name" value="Nucleotide-diphospho-sugar transferases"/>
    <property type="match status" value="1"/>
</dbReference>
<dbReference type="InterPro" id="IPR050793">
    <property type="entry name" value="CMP-NeuNAc_synthase"/>
</dbReference>
<dbReference type="Proteomes" id="UP000032564">
    <property type="component" value="Unassembled WGS sequence"/>
</dbReference>
<dbReference type="EC" id="2.7.7.43" evidence="7"/>
<keyword evidence="8" id="KW-0479">Metal-binding</keyword>
<dbReference type="CDD" id="cd02513">
    <property type="entry name" value="CMP-NeuAc_Synthase"/>
    <property type="match status" value="1"/>
</dbReference>
<protein>
    <recommendedName>
        <fullName evidence="7">N-acylneuraminate cytidylyltransferase</fullName>
        <ecNumber evidence="7">2.7.7.43</ecNumber>
    </recommendedName>
</protein>
<evidence type="ECO:0000256" key="7">
    <source>
        <dbReference type="ARBA" id="ARBA00012491"/>
    </source>
</evidence>
<comment type="similarity">
    <text evidence="4">Belongs to the KdsC family.</text>
</comment>
<comment type="caution">
    <text evidence="11">The sequence shown here is derived from an EMBL/GenBank/DDBJ whole genome shotgun (WGS) entry which is preliminary data.</text>
</comment>
<dbReference type="InterPro" id="IPR023214">
    <property type="entry name" value="HAD_sf"/>
</dbReference>
<organism evidence="11 12">
    <name type="scientific">Agrobacterium arsenijevicii</name>
    <dbReference type="NCBI Taxonomy" id="1585697"/>
    <lineage>
        <taxon>Bacteria</taxon>
        <taxon>Pseudomonadati</taxon>
        <taxon>Pseudomonadota</taxon>
        <taxon>Alphaproteobacteria</taxon>
        <taxon>Hyphomicrobiales</taxon>
        <taxon>Rhizobiaceae</taxon>
        <taxon>Rhizobium/Agrobacterium group</taxon>
        <taxon>Agrobacterium</taxon>
    </lineage>
</organism>
<evidence type="ECO:0000313" key="12">
    <source>
        <dbReference type="Proteomes" id="UP000032564"/>
    </source>
</evidence>
<dbReference type="RefSeq" id="WP_045020853.1">
    <property type="nucleotide sequence ID" value="NZ_CP166105.1"/>
</dbReference>
<comment type="pathway">
    <text evidence="3">Amino-sugar metabolism; N-acetylneuraminate metabolism.</text>
</comment>
<gene>
    <name evidence="11" type="ORF">RP75_17850</name>
</gene>
<evidence type="ECO:0000256" key="8">
    <source>
        <dbReference type="ARBA" id="ARBA00022723"/>
    </source>
</evidence>
<dbReference type="InterPro" id="IPR029044">
    <property type="entry name" value="Nucleotide-diphossugar_trans"/>
</dbReference>